<dbReference type="EMBL" id="LGST01000003">
    <property type="protein sequence ID" value="KNE02429.1"/>
    <property type="molecule type" value="Genomic_DNA"/>
</dbReference>
<comment type="caution">
    <text evidence="2">The sequence shown here is derived from an EMBL/GenBank/DDBJ whole genome shotgun (WGS) entry which is preliminary data.</text>
</comment>
<evidence type="ECO:0000313" key="2">
    <source>
        <dbReference type="EMBL" id="KNE02429.1"/>
    </source>
</evidence>
<proteinExistence type="predicted"/>
<feature type="region of interest" description="Disordered" evidence="1">
    <location>
        <begin position="454"/>
        <end position="477"/>
    </location>
</feature>
<evidence type="ECO:0000256" key="1">
    <source>
        <dbReference type="SAM" id="MobiDB-lite"/>
    </source>
</evidence>
<dbReference type="VEuPathDB" id="FungiDB:CJJ07_002126"/>
<organism evidence="2 3">
    <name type="scientific">Candidozyma auris</name>
    <name type="common">Yeast</name>
    <name type="synonym">Candida auris</name>
    <dbReference type="NCBI Taxonomy" id="498019"/>
    <lineage>
        <taxon>Eukaryota</taxon>
        <taxon>Fungi</taxon>
        <taxon>Dikarya</taxon>
        <taxon>Ascomycota</taxon>
        <taxon>Saccharomycotina</taxon>
        <taxon>Pichiomycetes</taxon>
        <taxon>Metschnikowiaceae</taxon>
        <taxon>Candidozyma</taxon>
    </lineage>
</organism>
<gene>
    <name evidence="2" type="ORF">QG37_00231</name>
</gene>
<feature type="region of interest" description="Disordered" evidence="1">
    <location>
        <begin position="288"/>
        <end position="402"/>
    </location>
</feature>
<feature type="compositionally biased region" description="Polar residues" evidence="1">
    <location>
        <begin position="296"/>
        <end position="306"/>
    </location>
</feature>
<evidence type="ECO:0000313" key="3">
    <source>
        <dbReference type="Proteomes" id="UP000037122"/>
    </source>
</evidence>
<dbReference type="VEuPathDB" id="FungiDB:CJI97_002206"/>
<dbReference type="VEuPathDB" id="FungiDB:QG37_00231"/>
<feature type="compositionally biased region" description="Polar residues" evidence="1">
    <location>
        <begin position="455"/>
        <end position="468"/>
    </location>
</feature>
<protein>
    <submittedName>
        <fullName evidence="2">Uncharacterized protein</fullName>
    </submittedName>
</protein>
<feature type="compositionally biased region" description="Polar residues" evidence="1">
    <location>
        <begin position="385"/>
        <end position="402"/>
    </location>
</feature>
<accession>A0A0L0P7W9</accession>
<feature type="compositionally biased region" description="Basic and acidic residues" evidence="1">
    <location>
        <begin position="352"/>
        <end position="361"/>
    </location>
</feature>
<dbReference type="VEuPathDB" id="FungiDB:B9J08_002015"/>
<dbReference type="Proteomes" id="UP000037122">
    <property type="component" value="Unassembled WGS sequence"/>
</dbReference>
<name>A0A0L0P7W9_CANAR</name>
<dbReference type="AlphaFoldDB" id="A0A0L0P7W9"/>
<reference evidence="3" key="1">
    <citation type="journal article" date="2015" name="BMC Genomics">
        <title>Draft genome of a commonly misdiagnosed multidrug resistant pathogen Candida auris.</title>
        <authorList>
            <person name="Chatterjee S."/>
            <person name="Alampalli S.V."/>
            <person name="Nageshan R.K."/>
            <person name="Chettiar S.T."/>
            <person name="Joshi S."/>
            <person name="Tatu U.S."/>
        </authorList>
    </citation>
    <scope>NUCLEOTIDE SEQUENCE [LARGE SCALE GENOMIC DNA]</scope>
    <source>
        <strain evidence="3">6684</strain>
    </source>
</reference>
<dbReference type="VEuPathDB" id="FungiDB:CJI96_0002690"/>
<dbReference type="VEuPathDB" id="FungiDB:CJJ09_003103"/>
<sequence length="477" mass="53995">MGLDPPFGADCPLASPLVDLVKPRIIFSSNIPQKVRDCVSERRLFLGGSKSRLVDLASDMGELEFVLELNTLLMRNRLLTPTDLVRKKLVFVAKKKAHSKKTSRALQGFTGVWRTVLEMADSSEVFVVLWKVKLDCLLIDLANVSDITIELKHDQLYESLLRDVELINITKTYIRHKLLLELKNNSNITSDISDANTILQDLPVNDSLPLMREFYNQLEEFDNTLADITLDTNTSIPFFEKQLIYEDFPEFDVSDEDMKLLHSDDSGRCTVDEDEDFQLSDGQYSNILLPAVPRQTIDTPKTAETSPPTPNKNDLLRNELVPEEPDTSIPRKTILRPQPRTPVRGKKILHSSPREEKEAKTRPISVPPEASPKVTDVPDLKKRPSLSTLQQPSLQKKSSTSSFAMISTDENYGLEYAFRDKSPTVPSYIKQDKKFKFIKVGKVQKFVNLFEEQAPASTPTSRYTSRTGSPLRGSKLR</sequence>